<name>A0AA35YJR7_LACSI</name>
<protein>
    <submittedName>
        <fullName evidence="1">Uncharacterized protein</fullName>
    </submittedName>
</protein>
<evidence type="ECO:0000313" key="2">
    <source>
        <dbReference type="Proteomes" id="UP001177003"/>
    </source>
</evidence>
<keyword evidence="2" id="KW-1185">Reference proteome</keyword>
<dbReference type="Proteomes" id="UP001177003">
    <property type="component" value="Chromosome 3"/>
</dbReference>
<dbReference type="EMBL" id="OX465079">
    <property type="protein sequence ID" value="CAI9275178.1"/>
    <property type="molecule type" value="Genomic_DNA"/>
</dbReference>
<proteinExistence type="predicted"/>
<organism evidence="1 2">
    <name type="scientific">Lactuca saligna</name>
    <name type="common">Willowleaf lettuce</name>
    <dbReference type="NCBI Taxonomy" id="75948"/>
    <lineage>
        <taxon>Eukaryota</taxon>
        <taxon>Viridiplantae</taxon>
        <taxon>Streptophyta</taxon>
        <taxon>Embryophyta</taxon>
        <taxon>Tracheophyta</taxon>
        <taxon>Spermatophyta</taxon>
        <taxon>Magnoliopsida</taxon>
        <taxon>eudicotyledons</taxon>
        <taxon>Gunneridae</taxon>
        <taxon>Pentapetalae</taxon>
        <taxon>asterids</taxon>
        <taxon>campanulids</taxon>
        <taxon>Asterales</taxon>
        <taxon>Asteraceae</taxon>
        <taxon>Cichorioideae</taxon>
        <taxon>Cichorieae</taxon>
        <taxon>Lactucinae</taxon>
        <taxon>Lactuca</taxon>
    </lineage>
</organism>
<reference evidence="1" key="1">
    <citation type="submission" date="2023-04" db="EMBL/GenBank/DDBJ databases">
        <authorList>
            <person name="Vijverberg K."/>
            <person name="Xiong W."/>
            <person name="Schranz E."/>
        </authorList>
    </citation>
    <scope>NUCLEOTIDE SEQUENCE</scope>
</reference>
<accession>A0AA35YJR7</accession>
<gene>
    <name evidence="1" type="ORF">LSALG_LOCUS15220</name>
</gene>
<evidence type="ECO:0000313" key="1">
    <source>
        <dbReference type="EMBL" id="CAI9275178.1"/>
    </source>
</evidence>
<dbReference type="AlphaFoldDB" id="A0AA35YJR7"/>
<sequence length="149" mass="16611">MILYAQPVCSGPMLHLASRLQKLRSFVIHSAIISRISDILSIDKAQKLNFLVLIINWFVQLTYNICLKRPNHYTTLALYSLHFGSFQGPKSSLVGLNNGLARSKGNRATDADSVGGVCDGSILDRVYHGIVSTDDVDICWRFHFKEEAS</sequence>